<dbReference type="WBParaSite" id="Gr19_v10_g16482.t1">
    <property type="protein sequence ID" value="Gr19_v10_g16482.t1"/>
    <property type="gene ID" value="Gr19_v10_g16482"/>
</dbReference>
<reference evidence="2" key="1">
    <citation type="submission" date="2022-11" db="UniProtKB">
        <authorList>
            <consortium name="WormBaseParasite"/>
        </authorList>
    </citation>
    <scope>IDENTIFICATION</scope>
</reference>
<organism evidence="1 2">
    <name type="scientific">Globodera rostochiensis</name>
    <name type="common">Golden nematode worm</name>
    <name type="synonym">Heterodera rostochiensis</name>
    <dbReference type="NCBI Taxonomy" id="31243"/>
    <lineage>
        <taxon>Eukaryota</taxon>
        <taxon>Metazoa</taxon>
        <taxon>Ecdysozoa</taxon>
        <taxon>Nematoda</taxon>
        <taxon>Chromadorea</taxon>
        <taxon>Rhabditida</taxon>
        <taxon>Tylenchina</taxon>
        <taxon>Tylenchomorpha</taxon>
        <taxon>Tylenchoidea</taxon>
        <taxon>Heteroderidae</taxon>
        <taxon>Heteroderinae</taxon>
        <taxon>Globodera</taxon>
    </lineage>
</organism>
<name>A0A914HFF6_GLORO</name>
<evidence type="ECO:0000313" key="2">
    <source>
        <dbReference type="WBParaSite" id="Gr19_v10_g16482.t1"/>
    </source>
</evidence>
<sequence>MWRHFPDDLQRVGEGTDFVWGCSARLRSCALLWLAPLNASGARLRRGDLSTGSSSTSTGGTLAGVPPIALASVAKNDGN</sequence>
<keyword evidence="1" id="KW-1185">Reference proteome</keyword>
<protein>
    <submittedName>
        <fullName evidence="2">Uncharacterized protein</fullName>
    </submittedName>
</protein>
<evidence type="ECO:0000313" key="1">
    <source>
        <dbReference type="Proteomes" id="UP000887572"/>
    </source>
</evidence>
<proteinExistence type="predicted"/>
<dbReference type="Proteomes" id="UP000887572">
    <property type="component" value="Unplaced"/>
</dbReference>
<dbReference type="AlphaFoldDB" id="A0A914HFF6"/>
<accession>A0A914HFF6</accession>